<evidence type="ECO:0000256" key="2">
    <source>
        <dbReference type="ARBA" id="ARBA00023125"/>
    </source>
</evidence>
<dbReference type="Proteomes" id="UP000246410">
    <property type="component" value="Unassembled WGS sequence"/>
</dbReference>
<keyword evidence="8" id="KW-1185">Reference proteome</keyword>
<dbReference type="PROSITE" id="PS50977">
    <property type="entry name" value="HTH_TETR_2"/>
    <property type="match status" value="1"/>
</dbReference>
<feature type="region of interest" description="Disordered" evidence="5">
    <location>
        <begin position="1"/>
        <end position="20"/>
    </location>
</feature>
<keyword evidence="3" id="KW-0804">Transcription</keyword>
<evidence type="ECO:0000256" key="1">
    <source>
        <dbReference type="ARBA" id="ARBA00023015"/>
    </source>
</evidence>
<accession>A0A317N0W2</accession>
<dbReference type="RefSeq" id="WP_110041631.1">
    <property type="nucleotide sequence ID" value="NZ_QGTL01000021.1"/>
</dbReference>
<protein>
    <submittedName>
        <fullName evidence="7">TetR family transcriptional regulator</fullName>
    </submittedName>
</protein>
<dbReference type="InterPro" id="IPR009057">
    <property type="entry name" value="Homeodomain-like_sf"/>
</dbReference>
<proteinExistence type="predicted"/>
<evidence type="ECO:0000256" key="4">
    <source>
        <dbReference type="PROSITE-ProRule" id="PRU00335"/>
    </source>
</evidence>
<feature type="DNA-binding region" description="H-T-H motif" evidence="4">
    <location>
        <begin position="42"/>
        <end position="61"/>
    </location>
</feature>
<dbReference type="Pfam" id="PF00440">
    <property type="entry name" value="TetR_N"/>
    <property type="match status" value="1"/>
</dbReference>
<dbReference type="Gene3D" id="1.10.10.60">
    <property type="entry name" value="Homeodomain-like"/>
    <property type="match status" value="1"/>
</dbReference>
<evidence type="ECO:0000313" key="7">
    <source>
        <dbReference type="EMBL" id="PWV67560.1"/>
    </source>
</evidence>
<dbReference type="InterPro" id="IPR041490">
    <property type="entry name" value="KstR2_TetR_C"/>
</dbReference>
<dbReference type="SUPFAM" id="SSF48498">
    <property type="entry name" value="Tetracyclin repressor-like, C-terminal domain"/>
    <property type="match status" value="1"/>
</dbReference>
<keyword evidence="1" id="KW-0805">Transcription regulation</keyword>
<feature type="domain" description="HTH tetR-type" evidence="6">
    <location>
        <begin position="19"/>
        <end position="79"/>
    </location>
</feature>
<dbReference type="GO" id="GO:0003700">
    <property type="term" value="F:DNA-binding transcription factor activity"/>
    <property type="evidence" value="ECO:0007669"/>
    <property type="project" value="TreeGrafter"/>
</dbReference>
<dbReference type="InterPro" id="IPR001647">
    <property type="entry name" value="HTH_TetR"/>
</dbReference>
<dbReference type="PANTHER" id="PTHR30055:SF234">
    <property type="entry name" value="HTH-TYPE TRANSCRIPTIONAL REGULATOR BETI"/>
    <property type="match status" value="1"/>
</dbReference>
<dbReference type="PANTHER" id="PTHR30055">
    <property type="entry name" value="HTH-TYPE TRANSCRIPTIONAL REGULATOR RUTR"/>
    <property type="match status" value="1"/>
</dbReference>
<sequence>MPRSSTASTRPARGLSKSAATRRRVIDAAARLLVTHGYSGTRLSDVADEAGLQAGSLYYHFSSKEALVEEVLRYGIQFTHGQVRVVVDQLPENATPGQRLAAAVDGFVAAILELGYMSPAYIRSYRQLPAEIQDRLRPIRQAFGRLWEELIDAAIDSGELRSDIDPYVLRLFIVHTLEQVPEWPEKTRRSITDISATMRTLLFAGVAGDHPRS</sequence>
<dbReference type="GO" id="GO:0000976">
    <property type="term" value="F:transcription cis-regulatory region binding"/>
    <property type="evidence" value="ECO:0007669"/>
    <property type="project" value="TreeGrafter"/>
</dbReference>
<evidence type="ECO:0000256" key="3">
    <source>
        <dbReference type="ARBA" id="ARBA00023163"/>
    </source>
</evidence>
<dbReference type="Gene3D" id="1.10.357.10">
    <property type="entry name" value="Tetracycline Repressor, domain 2"/>
    <property type="match status" value="1"/>
</dbReference>
<dbReference type="PRINTS" id="PR00455">
    <property type="entry name" value="HTHTETR"/>
</dbReference>
<dbReference type="Pfam" id="PF17932">
    <property type="entry name" value="TetR_C_24"/>
    <property type="match status" value="1"/>
</dbReference>
<evidence type="ECO:0000256" key="5">
    <source>
        <dbReference type="SAM" id="MobiDB-lite"/>
    </source>
</evidence>
<evidence type="ECO:0000313" key="8">
    <source>
        <dbReference type="Proteomes" id="UP000246410"/>
    </source>
</evidence>
<dbReference type="InterPro" id="IPR036271">
    <property type="entry name" value="Tet_transcr_reg_TetR-rel_C_sf"/>
</dbReference>
<reference evidence="7 8" key="1">
    <citation type="submission" date="2018-05" db="EMBL/GenBank/DDBJ databases">
        <title>Genomic Encyclopedia of Type Strains, Phase IV (KMG-IV): sequencing the most valuable type-strain genomes for metagenomic binning, comparative biology and taxonomic classification.</title>
        <authorList>
            <person name="Goeker M."/>
        </authorList>
    </citation>
    <scope>NUCLEOTIDE SEQUENCE [LARGE SCALE GENOMIC DNA]</scope>
    <source>
        <strain evidence="7 8">DSM 44717</strain>
    </source>
</reference>
<name>A0A317N0W2_9NOCA</name>
<comment type="caution">
    <text evidence="7">The sequence shown here is derived from an EMBL/GenBank/DDBJ whole genome shotgun (WGS) entry which is preliminary data.</text>
</comment>
<keyword evidence="2 4" id="KW-0238">DNA-binding</keyword>
<evidence type="ECO:0000259" key="6">
    <source>
        <dbReference type="PROSITE" id="PS50977"/>
    </source>
</evidence>
<dbReference type="EMBL" id="QGTL01000021">
    <property type="protein sequence ID" value="PWV67560.1"/>
    <property type="molecule type" value="Genomic_DNA"/>
</dbReference>
<gene>
    <name evidence="7" type="ORF">DFR69_12110</name>
</gene>
<dbReference type="AlphaFoldDB" id="A0A317N0W2"/>
<dbReference type="SUPFAM" id="SSF46689">
    <property type="entry name" value="Homeodomain-like"/>
    <property type="match status" value="1"/>
</dbReference>
<organism evidence="7 8">
    <name type="scientific">Nocardia neocaledoniensis</name>
    <dbReference type="NCBI Taxonomy" id="236511"/>
    <lineage>
        <taxon>Bacteria</taxon>
        <taxon>Bacillati</taxon>
        <taxon>Actinomycetota</taxon>
        <taxon>Actinomycetes</taxon>
        <taxon>Mycobacteriales</taxon>
        <taxon>Nocardiaceae</taxon>
        <taxon>Nocardia</taxon>
    </lineage>
</organism>
<dbReference type="InterPro" id="IPR050109">
    <property type="entry name" value="HTH-type_TetR-like_transc_reg"/>
</dbReference>